<proteinExistence type="predicted"/>
<name>A0A183EQ29_9BILA</name>
<evidence type="ECO:0000313" key="1">
    <source>
        <dbReference type="EMBL" id="VDN40934.1"/>
    </source>
</evidence>
<dbReference type="Proteomes" id="UP000271098">
    <property type="component" value="Unassembled WGS sequence"/>
</dbReference>
<reference evidence="3" key="1">
    <citation type="submission" date="2016-06" db="UniProtKB">
        <authorList>
            <consortium name="WormBaseParasite"/>
        </authorList>
    </citation>
    <scope>IDENTIFICATION</scope>
</reference>
<dbReference type="OrthoDB" id="5836159at2759"/>
<evidence type="ECO:0000313" key="3">
    <source>
        <dbReference type="WBParaSite" id="GPUH_0002309801-mRNA-1"/>
    </source>
</evidence>
<dbReference type="WBParaSite" id="GPUH_0002309801-mRNA-1">
    <property type="protein sequence ID" value="GPUH_0002309801-mRNA-1"/>
    <property type="gene ID" value="GPUH_0002309801"/>
</dbReference>
<dbReference type="AlphaFoldDB" id="A0A183EQ29"/>
<dbReference type="PANTHER" id="PTHR21696">
    <property type="entry name" value="PROTEIN UNC-79 HOMOLOG"/>
    <property type="match status" value="1"/>
</dbReference>
<reference evidence="1 2" key="2">
    <citation type="submission" date="2018-11" db="EMBL/GenBank/DDBJ databases">
        <authorList>
            <consortium name="Pathogen Informatics"/>
        </authorList>
    </citation>
    <scope>NUCLEOTIDE SEQUENCE [LARGE SCALE GENOMIC DNA]</scope>
</reference>
<dbReference type="InterPro" id="IPR024855">
    <property type="entry name" value="UNC79"/>
</dbReference>
<evidence type="ECO:0000313" key="2">
    <source>
        <dbReference type="Proteomes" id="UP000271098"/>
    </source>
</evidence>
<protein>
    <submittedName>
        <fullName evidence="3">E3 ubiquitin-protein ligase E3D</fullName>
    </submittedName>
</protein>
<gene>
    <name evidence="1" type="ORF">GPUH_LOCUS23069</name>
</gene>
<sequence length="211" mass="23985">MNVKKLQYRYDTPPLSEYIRKLISIVICTLEAEFHICNTKMPPAKIELEPISEGSSDEDDLEGDSSAEKLLHRPETLSVISSQTITVVDVSEGKLEAITEEGADEMKERKSRLRRRYKKIRRTMVRFHKSVELYMSVYGNARSVAVFCTVTVGGGVVVDRSKYRCGYCNEMLESFDEETLSLCMIALETFIHREAAMAAPLLFRIISTVSR</sequence>
<accession>A0A183EQ29</accession>
<dbReference type="EMBL" id="UYRT01096723">
    <property type="protein sequence ID" value="VDN40934.1"/>
    <property type="molecule type" value="Genomic_DNA"/>
</dbReference>
<keyword evidence="2" id="KW-1185">Reference proteome</keyword>
<dbReference type="PANTHER" id="PTHR21696:SF2">
    <property type="entry name" value="PROTEIN UNC-79 HOMOLOG"/>
    <property type="match status" value="1"/>
</dbReference>
<organism evidence="3">
    <name type="scientific">Gongylonema pulchrum</name>
    <dbReference type="NCBI Taxonomy" id="637853"/>
    <lineage>
        <taxon>Eukaryota</taxon>
        <taxon>Metazoa</taxon>
        <taxon>Ecdysozoa</taxon>
        <taxon>Nematoda</taxon>
        <taxon>Chromadorea</taxon>
        <taxon>Rhabditida</taxon>
        <taxon>Spirurina</taxon>
        <taxon>Spiruromorpha</taxon>
        <taxon>Spiruroidea</taxon>
        <taxon>Gongylonematidae</taxon>
        <taxon>Gongylonema</taxon>
    </lineage>
</organism>